<protein>
    <submittedName>
        <fullName evidence="2">Helix-turn-helix domain-containing protein</fullName>
    </submittedName>
</protein>
<comment type="caution">
    <text evidence="2">The sequence shown here is derived from an EMBL/GenBank/DDBJ whole genome shotgun (WGS) entry which is preliminary data.</text>
</comment>
<evidence type="ECO:0000313" key="2">
    <source>
        <dbReference type="EMBL" id="MDK9365284.1"/>
    </source>
</evidence>
<organism evidence="2 3">
    <name type="scientific">Lelliottia wanjuensis</name>
    <dbReference type="NCBI Taxonomy" id="3050585"/>
    <lineage>
        <taxon>Bacteria</taxon>
        <taxon>Pseudomonadati</taxon>
        <taxon>Pseudomonadota</taxon>
        <taxon>Gammaproteobacteria</taxon>
        <taxon>Enterobacterales</taxon>
        <taxon>Enterobacteriaceae</taxon>
        <taxon>Lelliottia</taxon>
    </lineage>
</organism>
<evidence type="ECO:0000259" key="1">
    <source>
        <dbReference type="Pfam" id="PF15977"/>
    </source>
</evidence>
<dbReference type="RefSeq" id="WP_285150802.1">
    <property type="nucleotide sequence ID" value="NZ_JASSOM010000070.1"/>
</dbReference>
<dbReference type="InterPro" id="IPR041687">
    <property type="entry name" value="HTH_46"/>
</dbReference>
<name>A0AAP4FX47_9ENTR</name>
<evidence type="ECO:0000313" key="3">
    <source>
        <dbReference type="Proteomes" id="UP001223214"/>
    </source>
</evidence>
<accession>A0AAP4FX47</accession>
<dbReference type="Proteomes" id="UP001223214">
    <property type="component" value="Unassembled WGS sequence"/>
</dbReference>
<dbReference type="AlphaFoldDB" id="A0AAP4FX47"/>
<feature type="domain" description="IprA winged helix-turn-helix" evidence="1">
    <location>
        <begin position="137"/>
        <end position="202"/>
    </location>
</feature>
<dbReference type="Pfam" id="PF15977">
    <property type="entry name" value="HTH_46"/>
    <property type="match status" value="1"/>
</dbReference>
<dbReference type="GeneID" id="97185979"/>
<dbReference type="EMBL" id="JASSOM010000070">
    <property type="protein sequence ID" value="MDK9365284.1"/>
    <property type="molecule type" value="Genomic_DNA"/>
</dbReference>
<reference evidence="2 3" key="1">
    <citation type="submission" date="2023-06" db="EMBL/GenBank/DDBJ databases">
        <title>Identification and characterization of antibiotic-resistant Gram-negative bacteria.</title>
        <authorList>
            <person name="Cho G.-S."/>
            <person name="Lee J."/>
            <person name="Tai E."/>
            <person name="Jeong S."/>
            <person name="Kim I."/>
            <person name="Kim B.-E."/>
            <person name="Jeong M.-I."/>
            <person name="Oh K.-K."/>
            <person name="Franz C.M.A.P."/>
        </authorList>
    </citation>
    <scope>NUCLEOTIDE SEQUENCE [LARGE SCALE GENOMIC DNA]</scope>
    <source>
        <strain evidence="2 3">V106_12</strain>
    </source>
</reference>
<keyword evidence="3" id="KW-1185">Reference proteome</keyword>
<sequence>MNIPRKHVNDIINHFINNTHLTTKISVYNPGENDRTLLDDDCVLMVIEGYISLVREKDGIIMASFEGPYIIKICSSGVFNKMRLSQDSNFSYITCRRSDFYQYIGEKDLWYSLVQILEYSTWQLYSKIEMMTHGSVYDSVKFYLGKLNSHPALCQKENVCQYIVVRTGYAKSGVMAILNELRKGGYITIVRGKLTGCTKLPNKF</sequence>
<gene>
    <name evidence="2" type="ORF">QQF32_18985</name>
</gene>
<proteinExistence type="predicted"/>